<evidence type="ECO:0000313" key="2">
    <source>
        <dbReference type="Proteomes" id="UP000789702"/>
    </source>
</evidence>
<accession>A0ACA9QFC7</accession>
<reference evidence="1" key="1">
    <citation type="submission" date="2021-06" db="EMBL/GenBank/DDBJ databases">
        <authorList>
            <person name="Kallberg Y."/>
            <person name="Tangrot J."/>
            <person name="Rosling A."/>
        </authorList>
    </citation>
    <scope>NUCLEOTIDE SEQUENCE</scope>
    <source>
        <strain evidence="1">IL203A</strain>
    </source>
</reference>
<protein>
    <submittedName>
        <fullName evidence="1">3892_t:CDS:1</fullName>
    </submittedName>
</protein>
<proteinExistence type="predicted"/>
<keyword evidence="2" id="KW-1185">Reference proteome</keyword>
<name>A0ACA9QFC7_9GLOM</name>
<dbReference type="Proteomes" id="UP000789702">
    <property type="component" value="Unassembled WGS sequence"/>
</dbReference>
<comment type="caution">
    <text evidence="1">The sequence shown here is derived from an EMBL/GenBank/DDBJ whole genome shotgun (WGS) entry which is preliminary data.</text>
</comment>
<gene>
    <name evidence="1" type="ORF">DHETER_LOCUS14324</name>
</gene>
<feature type="non-terminal residue" evidence="1">
    <location>
        <position position="1"/>
    </location>
</feature>
<dbReference type="EMBL" id="CAJVPU010043387">
    <property type="protein sequence ID" value="CAG8745632.1"/>
    <property type="molecule type" value="Genomic_DNA"/>
</dbReference>
<sequence>EQAKNSHDKPAQIVQDAIMSSPQNVYPYLPSSNSIRQTIHRVRHIDLSTEPSSLENLFIPENMKTILNGLEFLISDSVVGQGRILVFTTVDNVRHLSRSRFWLMDGTFKTVPTFFRQLYTIHGCVGGNENSRVMPLVFALMSSKSEEFYRRLFQRLIDFGEEYGIYLSPQVVLTDFEMAAISAIQLEFEEVQ</sequence>
<organism evidence="1 2">
    <name type="scientific">Dentiscutata heterogama</name>
    <dbReference type="NCBI Taxonomy" id="1316150"/>
    <lineage>
        <taxon>Eukaryota</taxon>
        <taxon>Fungi</taxon>
        <taxon>Fungi incertae sedis</taxon>
        <taxon>Mucoromycota</taxon>
        <taxon>Glomeromycotina</taxon>
        <taxon>Glomeromycetes</taxon>
        <taxon>Diversisporales</taxon>
        <taxon>Gigasporaceae</taxon>
        <taxon>Dentiscutata</taxon>
    </lineage>
</organism>
<feature type="non-terminal residue" evidence="1">
    <location>
        <position position="192"/>
    </location>
</feature>
<evidence type="ECO:0000313" key="1">
    <source>
        <dbReference type="EMBL" id="CAG8745632.1"/>
    </source>
</evidence>